<dbReference type="EMBL" id="CATNWA010003540">
    <property type="protein sequence ID" value="CAI9545630.1"/>
    <property type="molecule type" value="Genomic_DNA"/>
</dbReference>
<reference evidence="1" key="1">
    <citation type="submission" date="2023-05" db="EMBL/GenBank/DDBJ databases">
        <authorList>
            <person name="Stuckert A."/>
        </authorList>
    </citation>
    <scope>NUCLEOTIDE SEQUENCE</scope>
</reference>
<keyword evidence="2" id="KW-1185">Reference proteome</keyword>
<name>A0ABN9BDF9_9NEOB</name>
<evidence type="ECO:0000313" key="1">
    <source>
        <dbReference type="EMBL" id="CAI9545630.1"/>
    </source>
</evidence>
<sequence length="64" mass="7040">MGPLCPCPNSKKPMKKSFCVIYHVSIEIIGFSPKYSIEDFSIMSQNMMYATIRGGLTTHGAPGQ</sequence>
<evidence type="ECO:0000313" key="2">
    <source>
        <dbReference type="Proteomes" id="UP001162483"/>
    </source>
</evidence>
<comment type="caution">
    <text evidence="1">The sequence shown here is derived from an EMBL/GenBank/DDBJ whole genome shotgun (WGS) entry which is preliminary data.</text>
</comment>
<organism evidence="1 2">
    <name type="scientific">Staurois parvus</name>
    <dbReference type="NCBI Taxonomy" id="386267"/>
    <lineage>
        <taxon>Eukaryota</taxon>
        <taxon>Metazoa</taxon>
        <taxon>Chordata</taxon>
        <taxon>Craniata</taxon>
        <taxon>Vertebrata</taxon>
        <taxon>Euteleostomi</taxon>
        <taxon>Amphibia</taxon>
        <taxon>Batrachia</taxon>
        <taxon>Anura</taxon>
        <taxon>Neobatrachia</taxon>
        <taxon>Ranoidea</taxon>
        <taxon>Ranidae</taxon>
        <taxon>Staurois</taxon>
    </lineage>
</organism>
<gene>
    <name evidence="1" type="ORF">SPARVUS_LOCUS2680460</name>
</gene>
<dbReference type="Proteomes" id="UP001162483">
    <property type="component" value="Unassembled WGS sequence"/>
</dbReference>
<proteinExistence type="predicted"/>
<accession>A0ABN9BDF9</accession>
<protein>
    <submittedName>
        <fullName evidence="1">Uncharacterized protein</fullName>
    </submittedName>
</protein>